<dbReference type="AlphaFoldDB" id="C0LIG0"/>
<dbReference type="SMR" id="C0LIG0"/>
<name>C0LIG0_9POAL</name>
<keyword evidence="2" id="KW-0805">Transcription regulation</keyword>
<dbReference type="PANTHER" id="PTHR31190:SF44">
    <property type="entry name" value="ETHYLENE-RESPONSIVE TRANSCRIPTION FACTOR 1"/>
    <property type="match status" value="1"/>
</dbReference>
<dbReference type="PROSITE" id="PS51032">
    <property type="entry name" value="AP2_ERF"/>
    <property type="match status" value="1"/>
</dbReference>
<dbReference type="PANTHER" id="PTHR31190">
    <property type="entry name" value="DNA-BINDING DOMAIN"/>
    <property type="match status" value="1"/>
</dbReference>
<reference evidence="7" key="1">
    <citation type="submission" date="2009-01" db="EMBL/GenBank/DDBJ databases">
        <title>Haynaldia villosa ethylene responsive element binding protein mRNA, a resistance related gene.</title>
        <authorList>
            <person name="Wang X."/>
        </authorList>
    </citation>
    <scope>NUCLEOTIDE SEQUENCE</scope>
</reference>
<evidence type="ECO:0000256" key="4">
    <source>
        <dbReference type="ARBA" id="ARBA00023163"/>
    </source>
</evidence>
<keyword evidence="3" id="KW-0238">DNA-binding</keyword>
<keyword evidence="5" id="KW-0539">Nucleus</keyword>
<dbReference type="CDD" id="cd00018">
    <property type="entry name" value="AP2"/>
    <property type="match status" value="1"/>
</dbReference>
<evidence type="ECO:0000256" key="3">
    <source>
        <dbReference type="ARBA" id="ARBA00023125"/>
    </source>
</evidence>
<protein>
    <submittedName>
        <fullName evidence="7">Putative ethylene responsive element binding protein</fullName>
    </submittedName>
</protein>
<dbReference type="FunFam" id="3.30.730.10:FF:000001">
    <property type="entry name" value="Ethylene-responsive transcription factor 2"/>
    <property type="match status" value="1"/>
</dbReference>
<sequence length="394" mass="42781">MCGGAILKGLKAPAVTRKVTEAALWPEKKKPKPAGGLARRLAGLRRRGGLGLDDGDEDFEADFEEFEADSGDSDLELGRGGVAEKDGDDEVVEIKPFAAVKRSLSQDDLSTMTTAGFDCLAQRSAKRKRKNQFRGIRQRPWGKWAAEIRDPSKGVRVWLGTFNSAEEAARAYDVEARRIRGKKAKVNFPEEPTVPQKRRARLAAPKAPKPSAAQEPTVIPAVNNLVNPNAFIYPSADFASNQPLVQPDNVPFVPAMNSAAPVEAPVMNMYSDQGSNSFGCSDLGWDYNTKTPDISSIAPISTIAEEGAESALVQSNTYNPAVIAAGAESALVQSNTVAPPVMENNAVDFEPWMRFLMDDDVDEPIDSFLNFDVPQDVVGNMDLWSFDDMPVCGF</sequence>
<evidence type="ECO:0000313" key="7">
    <source>
        <dbReference type="EMBL" id="ACN58181.1"/>
    </source>
</evidence>
<comment type="subcellular location">
    <subcellularLocation>
        <location evidence="1">Nucleus</location>
    </subcellularLocation>
</comment>
<dbReference type="InterPro" id="IPR044808">
    <property type="entry name" value="ERF_plant"/>
</dbReference>
<dbReference type="GO" id="GO:0005634">
    <property type="term" value="C:nucleus"/>
    <property type="evidence" value="ECO:0007669"/>
    <property type="project" value="UniProtKB-SubCell"/>
</dbReference>
<keyword evidence="4" id="KW-0804">Transcription</keyword>
<dbReference type="Gene3D" id="3.30.730.10">
    <property type="entry name" value="AP2/ERF domain"/>
    <property type="match status" value="1"/>
</dbReference>
<evidence type="ECO:0000259" key="6">
    <source>
        <dbReference type="PROSITE" id="PS51032"/>
    </source>
</evidence>
<dbReference type="InterPro" id="IPR016177">
    <property type="entry name" value="DNA-bd_dom_sf"/>
</dbReference>
<dbReference type="GO" id="GO:0003700">
    <property type="term" value="F:DNA-binding transcription factor activity"/>
    <property type="evidence" value="ECO:0007669"/>
    <property type="project" value="InterPro"/>
</dbReference>
<evidence type="ECO:0000256" key="1">
    <source>
        <dbReference type="ARBA" id="ARBA00004123"/>
    </source>
</evidence>
<evidence type="ECO:0000256" key="2">
    <source>
        <dbReference type="ARBA" id="ARBA00023015"/>
    </source>
</evidence>
<dbReference type="SMART" id="SM00380">
    <property type="entry name" value="AP2"/>
    <property type="match status" value="1"/>
</dbReference>
<dbReference type="Pfam" id="PF00847">
    <property type="entry name" value="AP2"/>
    <property type="match status" value="1"/>
</dbReference>
<evidence type="ECO:0000256" key="5">
    <source>
        <dbReference type="ARBA" id="ARBA00023242"/>
    </source>
</evidence>
<dbReference type="PRINTS" id="PR00367">
    <property type="entry name" value="ETHRSPELEMNT"/>
</dbReference>
<dbReference type="GO" id="GO:0009873">
    <property type="term" value="P:ethylene-activated signaling pathway"/>
    <property type="evidence" value="ECO:0007669"/>
    <property type="project" value="InterPro"/>
</dbReference>
<dbReference type="InterPro" id="IPR036955">
    <property type="entry name" value="AP2/ERF_dom_sf"/>
</dbReference>
<feature type="domain" description="AP2/ERF" evidence="6">
    <location>
        <begin position="132"/>
        <end position="189"/>
    </location>
</feature>
<proteinExistence type="evidence at transcript level"/>
<gene>
    <name evidence="7" type="primary">EREBP</name>
</gene>
<dbReference type="GO" id="GO:0003677">
    <property type="term" value="F:DNA binding"/>
    <property type="evidence" value="ECO:0007669"/>
    <property type="project" value="UniProtKB-KW"/>
</dbReference>
<organism evidence="7">
    <name type="scientific">Dasypyrum villosum</name>
    <dbReference type="NCBI Taxonomy" id="40247"/>
    <lineage>
        <taxon>Eukaryota</taxon>
        <taxon>Viridiplantae</taxon>
        <taxon>Streptophyta</taxon>
        <taxon>Embryophyta</taxon>
        <taxon>Tracheophyta</taxon>
        <taxon>Spermatophyta</taxon>
        <taxon>Magnoliopsida</taxon>
        <taxon>Liliopsida</taxon>
        <taxon>Poales</taxon>
        <taxon>Poaceae</taxon>
        <taxon>BOP clade</taxon>
        <taxon>Pooideae</taxon>
        <taxon>Triticodae</taxon>
        <taxon>Triticeae</taxon>
        <taxon>Triticinae</taxon>
        <taxon>Dasypyrum</taxon>
    </lineage>
</organism>
<dbReference type="SUPFAM" id="SSF54171">
    <property type="entry name" value="DNA-binding domain"/>
    <property type="match status" value="1"/>
</dbReference>
<dbReference type="InterPro" id="IPR001471">
    <property type="entry name" value="AP2/ERF_dom"/>
</dbReference>
<dbReference type="EMBL" id="FJ711058">
    <property type="protein sequence ID" value="ACN58181.1"/>
    <property type="molecule type" value="mRNA"/>
</dbReference>
<accession>C0LIG0</accession>